<reference evidence="3" key="2">
    <citation type="submission" date="2015-01" db="EMBL/GenBank/DDBJ databases">
        <title>Evolutionary Origins and Diversification of the Mycorrhizal Mutualists.</title>
        <authorList>
            <consortium name="DOE Joint Genome Institute"/>
            <consortium name="Mycorrhizal Genomics Consortium"/>
            <person name="Kohler A."/>
            <person name="Kuo A."/>
            <person name="Nagy L.G."/>
            <person name="Floudas D."/>
            <person name="Copeland A."/>
            <person name="Barry K.W."/>
            <person name="Cichocki N."/>
            <person name="Veneault-Fourrey C."/>
            <person name="LaButti K."/>
            <person name="Lindquist E.A."/>
            <person name="Lipzen A."/>
            <person name="Lundell T."/>
            <person name="Morin E."/>
            <person name="Murat C."/>
            <person name="Riley R."/>
            <person name="Ohm R."/>
            <person name="Sun H."/>
            <person name="Tunlid A."/>
            <person name="Henrissat B."/>
            <person name="Grigoriev I.V."/>
            <person name="Hibbett D.S."/>
            <person name="Martin F."/>
        </authorList>
    </citation>
    <scope>NUCLEOTIDE SEQUENCE [LARGE SCALE GENOMIC DNA]</scope>
    <source>
        <strain evidence="3">Zn</strain>
    </source>
</reference>
<dbReference type="EMBL" id="KN832871">
    <property type="protein sequence ID" value="KIN05933.1"/>
    <property type="molecule type" value="Genomic_DNA"/>
</dbReference>
<name>A0A0C3DV02_OIDMZ</name>
<gene>
    <name evidence="2" type="ORF">OIDMADRAFT_49436</name>
</gene>
<organism evidence="2 3">
    <name type="scientific">Oidiodendron maius (strain Zn)</name>
    <dbReference type="NCBI Taxonomy" id="913774"/>
    <lineage>
        <taxon>Eukaryota</taxon>
        <taxon>Fungi</taxon>
        <taxon>Dikarya</taxon>
        <taxon>Ascomycota</taxon>
        <taxon>Pezizomycotina</taxon>
        <taxon>Leotiomycetes</taxon>
        <taxon>Leotiomycetes incertae sedis</taxon>
        <taxon>Myxotrichaceae</taxon>
        <taxon>Oidiodendron</taxon>
    </lineage>
</organism>
<dbReference type="InParanoid" id="A0A0C3DV02"/>
<evidence type="ECO:0000313" key="2">
    <source>
        <dbReference type="EMBL" id="KIN05933.1"/>
    </source>
</evidence>
<evidence type="ECO:0000256" key="1">
    <source>
        <dbReference type="SAM" id="MobiDB-lite"/>
    </source>
</evidence>
<evidence type="ECO:0000313" key="3">
    <source>
        <dbReference type="Proteomes" id="UP000054321"/>
    </source>
</evidence>
<feature type="compositionally biased region" description="Basic and acidic residues" evidence="1">
    <location>
        <begin position="23"/>
        <end position="35"/>
    </location>
</feature>
<reference evidence="2 3" key="1">
    <citation type="submission" date="2014-04" db="EMBL/GenBank/DDBJ databases">
        <authorList>
            <consortium name="DOE Joint Genome Institute"/>
            <person name="Kuo A."/>
            <person name="Martino E."/>
            <person name="Perotto S."/>
            <person name="Kohler A."/>
            <person name="Nagy L.G."/>
            <person name="Floudas D."/>
            <person name="Copeland A."/>
            <person name="Barry K.W."/>
            <person name="Cichocki N."/>
            <person name="Veneault-Fourrey C."/>
            <person name="LaButti K."/>
            <person name="Lindquist E.A."/>
            <person name="Lipzen A."/>
            <person name="Lundell T."/>
            <person name="Morin E."/>
            <person name="Murat C."/>
            <person name="Sun H."/>
            <person name="Tunlid A."/>
            <person name="Henrissat B."/>
            <person name="Grigoriev I.V."/>
            <person name="Hibbett D.S."/>
            <person name="Martin F."/>
            <person name="Nordberg H.P."/>
            <person name="Cantor M.N."/>
            <person name="Hua S.X."/>
        </authorList>
    </citation>
    <scope>NUCLEOTIDE SEQUENCE [LARGE SCALE GENOMIC DNA]</scope>
    <source>
        <strain evidence="2 3">Zn</strain>
    </source>
</reference>
<feature type="compositionally biased region" description="Low complexity" evidence="1">
    <location>
        <begin position="137"/>
        <end position="152"/>
    </location>
</feature>
<dbReference type="Proteomes" id="UP000054321">
    <property type="component" value="Unassembled WGS sequence"/>
</dbReference>
<dbReference type="HOGENOM" id="CLU_1147476_0_0_1"/>
<feature type="region of interest" description="Disordered" evidence="1">
    <location>
        <begin position="208"/>
        <end position="230"/>
    </location>
</feature>
<sequence length="242" mass="26097">MPTDLSPQSRHLEKLSSMPLPPHGRELEGSHEARESPLFAPSDVPWNAITSQILGILPEEPILHEAGVPLLVMPGLPRKQQHGPPIARLPFSQPPSTDIDRASDPDLDPSEPCISLPVLCLSLAVQDLEQQPQTGTLAPSPLSRPQLSLPARASGGHPHPQLQGGSLEAAPSEADLAPYPSPLYPQSCTTTSIRPWWPCWCHPEGSWREAASPRPQPDVQGRDTKNPSPILSNIGPVLCLRA</sequence>
<feature type="region of interest" description="Disordered" evidence="1">
    <location>
        <begin position="131"/>
        <end position="166"/>
    </location>
</feature>
<dbReference type="AlphaFoldDB" id="A0A0C3DV02"/>
<feature type="region of interest" description="Disordered" evidence="1">
    <location>
        <begin position="1"/>
        <end position="42"/>
    </location>
</feature>
<accession>A0A0C3DV02</accession>
<proteinExistence type="predicted"/>
<feature type="region of interest" description="Disordered" evidence="1">
    <location>
        <begin position="75"/>
        <end position="108"/>
    </location>
</feature>
<keyword evidence="3" id="KW-1185">Reference proteome</keyword>
<protein>
    <submittedName>
        <fullName evidence="2">Uncharacterized protein</fullName>
    </submittedName>
</protein>